<reference evidence="2" key="1">
    <citation type="journal article" date="2023" name="Science">
        <title>Genome structures resolve the early diversification of teleost fishes.</title>
        <authorList>
            <person name="Parey E."/>
            <person name="Louis A."/>
            <person name="Montfort J."/>
            <person name="Bouchez O."/>
            <person name="Roques C."/>
            <person name="Iampietro C."/>
            <person name="Lluch J."/>
            <person name="Castinel A."/>
            <person name="Donnadieu C."/>
            <person name="Desvignes T."/>
            <person name="Floi Bucao C."/>
            <person name="Jouanno E."/>
            <person name="Wen M."/>
            <person name="Mejri S."/>
            <person name="Dirks R."/>
            <person name="Jansen H."/>
            <person name="Henkel C."/>
            <person name="Chen W.J."/>
            <person name="Zahm M."/>
            <person name="Cabau C."/>
            <person name="Klopp C."/>
            <person name="Thompson A.W."/>
            <person name="Robinson-Rechavi M."/>
            <person name="Braasch I."/>
            <person name="Lecointre G."/>
            <person name="Bobe J."/>
            <person name="Postlethwait J.H."/>
            <person name="Berthelot C."/>
            <person name="Roest Crollius H."/>
            <person name="Guiguen Y."/>
        </authorList>
    </citation>
    <scope>NUCLEOTIDE SEQUENCE</scope>
    <source>
        <strain evidence="2">WJC10195</strain>
    </source>
</reference>
<dbReference type="AlphaFoldDB" id="A0A9Q1F2Y5"/>
<evidence type="ECO:0000313" key="3">
    <source>
        <dbReference type="Proteomes" id="UP001152622"/>
    </source>
</evidence>
<evidence type="ECO:0000313" key="2">
    <source>
        <dbReference type="EMBL" id="KAJ8350023.1"/>
    </source>
</evidence>
<sequence length="144" mass="16514">MHQTEPLRFWGRPQDAQYDAFRPFEENGSKNGTGFYEAQAEKQRLKHTEALMAGFVPAFSLEFSQTQLAQVRLVGRKTCLKHVAEALSLEEEKLDPLQTQGLNGERTTQMQRLRKPGPSEETVQYASLLADAWRRSRETQQMLS</sequence>
<feature type="region of interest" description="Disordered" evidence="1">
    <location>
        <begin position="97"/>
        <end position="121"/>
    </location>
</feature>
<protein>
    <submittedName>
        <fullName evidence="2">Uncharacterized protein</fullName>
    </submittedName>
</protein>
<gene>
    <name evidence="2" type="ORF">SKAU_G00251530</name>
</gene>
<feature type="compositionally biased region" description="Polar residues" evidence="1">
    <location>
        <begin position="97"/>
        <end position="111"/>
    </location>
</feature>
<evidence type="ECO:0000256" key="1">
    <source>
        <dbReference type="SAM" id="MobiDB-lite"/>
    </source>
</evidence>
<dbReference type="EMBL" id="JAINUF010000009">
    <property type="protein sequence ID" value="KAJ8350023.1"/>
    <property type="molecule type" value="Genomic_DNA"/>
</dbReference>
<keyword evidence="3" id="KW-1185">Reference proteome</keyword>
<dbReference type="Proteomes" id="UP001152622">
    <property type="component" value="Chromosome 9"/>
</dbReference>
<comment type="caution">
    <text evidence="2">The sequence shown here is derived from an EMBL/GenBank/DDBJ whole genome shotgun (WGS) entry which is preliminary data.</text>
</comment>
<proteinExistence type="predicted"/>
<organism evidence="2 3">
    <name type="scientific">Synaphobranchus kaupii</name>
    <name type="common">Kaup's arrowtooth eel</name>
    <dbReference type="NCBI Taxonomy" id="118154"/>
    <lineage>
        <taxon>Eukaryota</taxon>
        <taxon>Metazoa</taxon>
        <taxon>Chordata</taxon>
        <taxon>Craniata</taxon>
        <taxon>Vertebrata</taxon>
        <taxon>Euteleostomi</taxon>
        <taxon>Actinopterygii</taxon>
        <taxon>Neopterygii</taxon>
        <taxon>Teleostei</taxon>
        <taxon>Anguilliformes</taxon>
        <taxon>Synaphobranchidae</taxon>
        <taxon>Synaphobranchus</taxon>
    </lineage>
</organism>
<name>A0A9Q1F2Y5_SYNKA</name>
<accession>A0A9Q1F2Y5</accession>